<name>A0A0K6GTX1_9NEIS</name>
<dbReference type="SUPFAM" id="SSF56925">
    <property type="entry name" value="OMPA-like"/>
    <property type="match status" value="1"/>
</dbReference>
<dbReference type="InterPro" id="IPR011250">
    <property type="entry name" value="OMP/PagP_B-barrel"/>
</dbReference>
<feature type="chain" id="PRO_5005503722" evidence="3">
    <location>
        <begin position="23"/>
        <end position="209"/>
    </location>
</feature>
<keyword evidence="6" id="KW-1185">Reference proteome</keyword>
<keyword evidence="2 3" id="KW-0732">Signal</keyword>
<evidence type="ECO:0000313" key="6">
    <source>
        <dbReference type="Proteomes" id="UP000243535"/>
    </source>
</evidence>
<organism evidence="5 6">
    <name type="scientific">Gulbenkiania indica</name>
    <dbReference type="NCBI Taxonomy" id="375574"/>
    <lineage>
        <taxon>Bacteria</taxon>
        <taxon>Pseudomonadati</taxon>
        <taxon>Pseudomonadota</taxon>
        <taxon>Betaproteobacteria</taxon>
        <taxon>Neisseriales</taxon>
        <taxon>Chromobacteriaceae</taxon>
        <taxon>Gulbenkiania</taxon>
    </lineage>
</organism>
<evidence type="ECO:0000256" key="1">
    <source>
        <dbReference type="ARBA" id="ARBA00004442"/>
    </source>
</evidence>
<comment type="subcellular location">
    <subcellularLocation>
        <location evidence="1">Cell outer membrane</location>
    </subcellularLocation>
</comment>
<dbReference type="AlphaFoldDB" id="A0A0K6GTX1"/>
<dbReference type="STRING" id="375574.GCA_001418035_00869"/>
<dbReference type="RefSeq" id="WP_055433528.1">
    <property type="nucleotide sequence ID" value="NZ_CYHA01000002.1"/>
</dbReference>
<dbReference type="InterPro" id="IPR027385">
    <property type="entry name" value="Beta-barrel_OMP"/>
</dbReference>
<evidence type="ECO:0000256" key="3">
    <source>
        <dbReference type="SAM" id="SignalP"/>
    </source>
</evidence>
<dbReference type="Proteomes" id="UP000243535">
    <property type="component" value="Unassembled WGS sequence"/>
</dbReference>
<evidence type="ECO:0000259" key="4">
    <source>
        <dbReference type="Pfam" id="PF13505"/>
    </source>
</evidence>
<feature type="signal peptide" evidence="3">
    <location>
        <begin position="1"/>
        <end position="22"/>
    </location>
</feature>
<protein>
    <submittedName>
        <fullName evidence="5">Opacity protein and related surface antigens</fullName>
    </submittedName>
</protein>
<dbReference type="Gene3D" id="2.40.160.20">
    <property type="match status" value="1"/>
</dbReference>
<evidence type="ECO:0000313" key="5">
    <source>
        <dbReference type="EMBL" id="CUA82210.1"/>
    </source>
</evidence>
<accession>A0A0K6GTX1</accession>
<dbReference type="OrthoDB" id="8605709at2"/>
<dbReference type="Pfam" id="PF13505">
    <property type="entry name" value="OMP_b-brl"/>
    <property type="match status" value="1"/>
</dbReference>
<evidence type="ECO:0000256" key="2">
    <source>
        <dbReference type="ARBA" id="ARBA00022729"/>
    </source>
</evidence>
<gene>
    <name evidence="5" type="ORF">Ga0061063_1075</name>
</gene>
<feature type="domain" description="Outer membrane protein beta-barrel" evidence="4">
    <location>
        <begin position="40"/>
        <end position="209"/>
    </location>
</feature>
<dbReference type="EMBL" id="CYHA01000002">
    <property type="protein sequence ID" value="CUA82210.1"/>
    <property type="molecule type" value="Genomic_DNA"/>
</dbReference>
<sequence>MNDKKLFLPAILCSVLALPALADTSSAPSNYPDTANPGAARAASGASWIPYTTRGYAGINLGGTDFDLACASSQDCDTSRFGGKVYTGGLINDRIGLELGYVNMGNAERNGGRSRAQGVNLSLVGNAPLTERFNAFAKVGTTYGFTKTNAAAGYPSGKEDGFGLSYGAGLGYDVTPNLQAVAEWENHRFKFVDGREDVRMYSVGMRYKF</sequence>
<dbReference type="GO" id="GO:0009279">
    <property type="term" value="C:cell outer membrane"/>
    <property type="evidence" value="ECO:0007669"/>
    <property type="project" value="UniProtKB-SubCell"/>
</dbReference>
<reference evidence="6" key="1">
    <citation type="submission" date="2015-08" db="EMBL/GenBank/DDBJ databases">
        <authorList>
            <person name="Varghese N."/>
        </authorList>
    </citation>
    <scope>NUCLEOTIDE SEQUENCE [LARGE SCALE GENOMIC DNA]</scope>
    <source>
        <strain evidence="6">DSM 17901</strain>
    </source>
</reference>
<proteinExistence type="predicted"/>